<gene>
    <name evidence="1" type="ORF">FE782_01935</name>
</gene>
<keyword evidence="2" id="KW-1185">Reference proteome</keyword>
<evidence type="ECO:0000313" key="2">
    <source>
        <dbReference type="Proteomes" id="UP000309676"/>
    </source>
</evidence>
<proteinExistence type="predicted"/>
<protein>
    <recommendedName>
        <fullName evidence="3">PQQ-like beta-propeller repeat protein</fullName>
    </recommendedName>
</protein>
<dbReference type="RefSeq" id="WP_138191939.1">
    <property type="nucleotide sequence ID" value="NZ_VCIW01000001.1"/>
</dbReference>
<dbReference type="AlphaFoldDB" id="A0A5R9GIJ5"/>
<name>A0A5R9GIJ5_9BACL</name>
<dbReference type="Proteomes" id="UP000309676">
    <property type="component" value="Unassembled WGS sequence"/>
</dbReference>
<evidence type="ECO:0000313" key="1">
    <source>
        <dbReference type="EMBL" id="TLS54130.1"/>
    </source>
</evidence>
<evidence type="ECO:0008006" key="3">
    <source>
        <dbReference type="Google" id="ProtNLM"/>
    </source>
</evidence>
<organism evidence="1 2">
    <name type="scientific">Paenibacillus antri</name>
    <dbReference type="NCBI Taxonomy" id="2582848"/>
    <lineage>
        <taxon>Bacteria</taxon>
        <taxon>Bacillati</taxon>
        <taxon>Bacillota</taxon>
        <taxon>Bacilli</taxon>
        <taxon>Bacillales</taxon>
        <taxon>Paenibacillaceae</taxon>
        <taxon>Paenibacillus</taxon>
    </lineage>
</organism>
<accession>A0A5R9GIJ5</accession>
<dbReference type="EMBL" id="VCIW01000001">
    <property type="protein sequence ID" value="TLS54130.1"/>
    <property type="molecule type" value="Genomic_DNA"/>
</dbReference>
<sequence>MECTWYGKLPAYWSVANWALLTDKHMVVLSRELETNRRKLQVVSINEKKVRETNTIYNVIIGAVGANVLLSKVQDARTHDQLSRFGWFTLSTFQMEWEINQVALVEKFSIPYTLDNTSRTYSCGLLQIDLTSGTASTLGRASPISGIWSLGQMQMVQNSDQKGLIAKQEGRTAWQLNNFSGSQYRGALGDKLIFLLPNDEMVCIDKRTGDSLWQVQLDNVTNEGRTKGTFDSYNETYARNSFIADIVINQEILVWSTKYDEFCAYHIPTGRQAQFTKQNNQFLVDINDKYVMLLTVDEEQCTGTLALYALEELLSEHF</sequence>
<dbReference type="OrthoDB" id="2678923at2"/>
<comment type="caution">
    <text evidence="1">The sequence shown here is derived from an EMBL/GenBank/DDBJ whole genome shotgun (WGS) entry which is preliminary data.</text>
</comment>
<reference evidence="1 2" key="1">
    <citation type="submission" date="2019-05" db="EMBL/GenBank/DDBJ databases">
        <authorList>
            <person name="Narsing Rao M.P."/>
            <person name="Li W.J."/>
        </authorList>
    </citation>
    <scope>NUCLEOTIDE SEQUENCE [LARGE SCALE GENOMIC DNA]</scope>
    <source>
        <strain evidence="1 2">SYSU_K30003</strain>
    </source>
</reference>